<protein>
    <submittedName>
        <fullName evidence="1">Uncharacterized protein</fullName>
    </submittedName>
</protein>
<dbReference type="AlphaFoldDB" id="A0A445CA67"/>
<proteinExistence type="predicted"/>
<comment type="caution">
    <text evidence="1">The sequence shown here is derived from an EMBL/GenBank/DDBJ whole genome shotgun (WGS) entry which is preliminary data.</text>
</comment>
<gene>
    <name evidence="1" type="ORF">Ahy_A07g033818</name>
</gene>
<dbReference type="EMBL" id="SDMP01000007">
    <property type="protein sequence ID" value="RYR47844.1"/>
    <property type="molecule type" value="Genomic_DNA"/>
</dbReference>
<sequence>MDICKYKSIILIDILRSTIISNDIPGPKPAKTPHSNPSPVVLFPSILDLFLISSNTKITLRLIMFPYCLNTFLDALNFSSFNPSFFSILSKTAGPPG</sequence>
<accession>A0A445CA67</accession>
<organism evidence="1 2">
    <name type="scientific">Arachis hypogaea</name>
    <name type="common">Peanut</name>
    <dbReference type="NCBI Taxonomy" id="3818"/>
    <lineage>
        <taxon>Eukaryota</taxon>
        <taxon>Viridiplantae</taxon>
        <taxon>Streptophyta</taxon>
        <taxon>Embryophyta</taxon>
        <taxon>Tracheophyta</taxon>
        <taxon>Spermatophyta</taxon>
        <taxon>Magnoliopsida</taxon>
        <taxon>eudicotyledons</taxon>
        <taxon>Gunneridae</taxon>
        <taxon>Pentapetalae</taxon>
        <taxon>rosids</taxon>
        <taxon>fabids</taxon>
        <taxon>Fabales</taxon>
        <taxon>Fabaceae</taxon>
        <taxon>Papilionoideae</taxon>
        <taxon>50 kb inversion clade</taxon>
        <taxon>dalbergioids sensu lato</taxon>
        <taxon>Dalbergieae</taxon>
        <taxon>Pterocarpus clade</taxon>
        <taxon>Arachis</taxon>
    </lineage>
</organism>
<dbReference type="Proteomes" id="UP000289738">
    <property type="component" value="Chromosome A07"/>
</dbReference>
<reference evidence="1 2" key="1">
    <citation type="submission" date="2019-01" db="EMBL/GenBank/DDBJ databases">
        <title>Sequencing of cultivated peanut Arachis hypogaea provides insights into genome evolution and oil improvement.</title>
        <authorList>
            <person name="Chen X."/>
        </authorList>
    </citation>
    <scope>NUCLEOTIDE SEQUENCE [LARGE SCALE GENOMIC DNA]</scope>
    <source>
        <strain evidence="2">cv. Fuhuasheng</strain>
        <tissue evidence="1">Leaves</tissue>
    </source>
</reference>
<evidence type="ECO:0000313" key="1">
    <source>
        <dbReference type="EMBL" id="RYR47844.1"/>
    </source>
</evidence>
<name>A0A445CA67_ARAHY</name>
<evidence type="ECO:0000313" key="2">
    <source>
        <dbReference type="Proteomes" id="UP000289738"/>
    </source>
</evidence>
<keyword evidence="2" id="KW-1185">Reference proteome</keyword>